<keyword evidence="2" id="KW-1185">Reference proteome</keyword>
<dbReference type="AlphaFoldDB" id="A0A418PPY6"/>
<comment type="caution">
    <text evidence="1">The sequence shown here is derived from an EMBL/GenBank/DDBJ whole genome shotgun (WGS) entry which is preliminary data.</text>
</comment>
<reference evidence="1 2" key="1">
    <citation type="submission" date="2018-09" db="EMBL/GenBank/DDBJ databases">
        <authorList>
            <person name="Wang X."/>
            <person name="Du Z."/>
        </authorList>
    </citation>
    <scope>NUCLEOTIDE SEQUENCE [LARGE SCALE GENOMIC DNA]</scope>
    <source>
        <strain evidence="1 2">N3</strain>
    </source>
</reference>
<name>A0A418PPY6_9BACT</name>
<organism evidence="1 2">
    <name type="scientific">Algoriphagus lacus</name>
    <dbReference type="NCBI Taxonomy" id="2056311"/>
    <lineage>
        <taxon>Bacteria</taxon>
        <taxon>Pseudomonadati</taxon>
        <taxon>Bacteroidota</taxon>
        <taxon>Cytophagia</taxon>
        <taxon>Cytophagales</taxon>
        <taxon>Cyclobacteriaceae</taxon>
        <taxon>Algoriphagus</taxon>
    </lineage>
</organism>
<sequence>MSDAEFDLLDELYFVQPYHYLKETLGWEDERLLETLSSLYQEGFVKCMTEPDRELFDQVDIFREGKKLMFLATKKGLMAHNAL</sequence>
<dbReference type="EMBL" id="QXML01000007">
    <property type="protein sequence ID" value="RIW14142.1"/>
    <property type="molecule type" value="Genomic_DNA"/>
</dbReference>
<accession>A0A418PPY6</accession>
<dbReference type="RefSeq" id="WP_119478684.1">
    <property type="nucleotide sequence ID" value="NZ_QXML01000007.1"/>
</dbReference>
<dbReference type="Proteomes" id="UP000283522">
    <property type="component" value="Unassembled WGS sequence"/>
</dbReference>
<dbReference type="OrthoDB" id="981781at2"/>
<evidence type="ECO:0000313" key="2">
    <source>
        <dbReference type="Proteomes" id="UP000283522"/>
    </source>
</evidence>
<proteinExistence type="predicted"/>
<gene>
    <name evidence="1" type="ORF">D0X99_14515</name>
</gene>
<protein>
    <submittedName>
        <fullName evidence="1">Uncharacterized protein</fullName>
    </submittedName>
</protein>
<evidence type="ECO:0000313" key="1">
    <source>
        <dbReference type="EMBL" id="RIW14142.1"/>
    </source>
</evidence>